<dbReference type="Pfam" id="PF23733">
    <property type="entry name" value="GRXCR1-2_C"/>
    <property type="match status" value="1"/>
</dbReference>
<dbReference type="SUPFAM" id="SSF52833">
    <property type="entry name" value="Thioredoxin-like"/>
    <property type="match status" value="1"/>
</dbReference>
<reference evidence="3" key="1">
    <citation type="submission" date="2020-02" db="EMBL/GenBank/DDBJ databases">
        <authorList>
            <person name="Scholz U."/>
            <person name="Mascher M."/>
            <person name="Fiebig A."/>
        </authorList>
    </citation>
    <scope>NUCLEOTIDE SEQUENCE</scope>
</reference>
<dbReference type="OrthoDB" id="423313at2759"/>
<evidence type="ECO:0000313" key="4">
    <source>
        <dbReference type="Proteomes" id="UP000663760"/>
    </source>
</evidence>
<dbReference type="Pfam" id="PF00462">
    <property type="entry name" value="Glutaredoxin"/>
    <property type="match status" value="1"/>
</dbReference>
<feature type="compositionally biased region" description="Pro residues" evidence="1">
    <location>
        <begin position="39"/>
        <end position="56"/>
    </location>
</feature>
<feature type="region of interest" description="Disordered" evidence="1">
    <location>
        <begin position="32"/>
        <end position="119"/>
    </location>
</feature>
<feature type="region of interest" description="Disordered" evidence="1">
    <location>
        <begin position="192"/>
        <end position="233"/>
    </location>
</feature>
<evidence type="ECO:0000259" key="2">
    <source>
        <dbReference type="Pfam" id="PF00462"/>
    </source>
</evidence>
<feature type="compositionally biased region" description="Basic and acidic residues" evidence="1">
    <location>
        <begin position="192"/>
        <end position="207"/>
    </location>
</feature>
<dbReference type="Gene3D" id="3.40.30.10">
    <property type="entry name" value="Glutaredoxin"/>
    <property type="match status" value="1"/>
</dbReference>
<evidence type="ECO:0000313" key="3">
    <source>
        <dbReference type="EMBL" id="CAA7394702.1"/>
    </source>
</evidence>
<dbReference type="InterPro" id="IPR036249">
    <property type="entry name" value="Thioredoxin-like_sf"/>
</dbReference>
<sequence length="442" mass="47328">MKGLKGRILKNLKSIPQVGYISPPSRVLQALSPNALLPSPSPPARPWTSRRPPPPSDAGRSSDLLPVGAARGDGERQQEDDPPLLRKGPPLEEHDDPIATGRAIRDLEDDEADSRENITAARVGSAAVAAAEDNGKPLLGAVSHQKRPPASGQRDASSRYRRPDLNSASLFDPDLLAAFEQAVMEYGRSYQELRPKADSTADRRWAEEEKDDAGEDGPPCKVPRRVVGGDEEEEVDPLEGFEWRCPPGGGDGVVLYTTSLRGIRKTFEDCNKVRVLLCSFRVTFDERDVSMHWEYREELRRTLGGGCGAVIPPRLFVKGRHIGGAEEVLGLHEQGGLRGLLWGLPVDRSGGAPCRRCGGVRFVLCGECSGSRKVFAEGGGGGGEAAARCSKCNENGLVVCALCCSRGSPSCNGGATGKEDEGLSLCLPTDPTSSRAHLLPAE</sequence>
<dbReference type="AlphaFoldDB" id="A0A7I8KB28"/>
<dbReference type="Proteomes" id="UP000663760">
    <property type="component" value="Chromosome 4"/>
</dbReference>
<organism evidence="3 4">
    <name type="scientific">Spirodela intermedia</name>
    <name type="common">Intermediate duckweed</name>
    <dbReference type="NCBI Taxonomy" id="51605"/>
    <lineage>
        <taxon>Eukaryota</taxon>
        <taxon>Viridiplantae</taxon>
        <taxon>Streptophyta</taxon>
        <taxon>Embryophyta</taxon>
        <taxon>Tracheophyta</taxon>
        <taxon>Spermatophyta</taxon>
        <taxon>Magnoliopsida</taxon>
        <taxon>Liliopsida</taxon>
        <taxon>Araceae</taxon>
        <taxon>Lemnoideae</taxon>
        <taxon>Spirodela</taxon>
    </lineage>
</organism>
<dbReference type="InterPro" id="IPR002109">
    <property type="entry name" value="Glutaredoxin"/>
</dbReference>
<dbReference type="PANTHER" id="PTHR45669">
    <property type="entry name" value="GLUTAREDOXIN DOMAIN-CONTAINING CYSTEINE-RICH PROTEIN CG12206-RELATED"/>
    <property type="match status" value="1"/>
</dbReference>
<gene>
    <name evidence="3" type="ORF">SI8410_04005363</name>
</gene>
<feature type="domain" description="Glutaredoxin" evidence="2">
    <location>
        <begin position="253"/>
        <end position="322"/>
    </location>
</feature>
<keyword evidence="4" id="KW-1185">Reference proteome</keyword>
<dbReference type="PANTHER" id="PTHR45669:SF14">
    <property type="entry name" value="EMB|CAB81925.1-RELATED"/>
    <property type="match status" value="1"/>
</dbReference>
<accession>A0A7I8KB28</accession>
<dbReference type="CDD" id="cd03031">
    <property type="entry name" value="GRX_GRX_like"/>
    <property type="match status" value="1"/>
</dbReference>
<evidence type="ECO:0000256" key="1">
    <source>
        <dbReference type="SAM" id="MobiDB-lite"/>
    </source>
</evidence>
<protein>
    <recommendedName>
        <fullName evidence="2">Glutaredoxin domain-containing protein</fullName>
    </recommendedName>
</protein>
<name>A0A7I8KB28_SPIIN</name>
<dbReference type="EMBL" id="LR746267">
    <property type="protein sequence ID" value="CAA7394702.1"/>
    <property type="molecule type" value="Genomic_DNA"/>
</dbReference>
<feature type="region of interest" description="Disordered" evidence="1">
    <location>
        <begin position="135"/>
        <end position="167"/>
    </location>
</feature>
<proteinExistence type="predicted"/>
<dbReference type="PROSITE" id="PS51354">
    <property type="entry name" value="GLUTAREDOXIN_2"/>
    <property type="match status" value="1"/>
</dbReference>